<accession>A0ABS5E148</accession>
<dbReference type="Pfam" id="PF17899">
    <property type="entry name" value="Peptidase_M61_N"/>
    <property type="match status" value="1"/>
</dbReference>
<dbReference type="Gene3D" id="1.10.390.10">
    <property type="entry name" value="Neutral Protease Domain 2"/>
    <property type="match status" value="1"/>
</dbReference>
<evidence type="ECO:0000259" key="1">
    <source>
        <dbReference type="PROSITE" id="PS50106"/>
    </source>
</evidence>
<proteinExistence type="predicted"/>
<dbReference type="InterPro" id="IPR040756">
    <property type="entry name" value="Peptidase_M61_N"/>
</dbReference>
<reference evidence="2 3" key="1">
    <citation type="submission" date="2021-04" db="EMBL/GenBank/DDBJ databases">
        <title>The genome sequence of type strain Ideonella paludis KCTC 32238.</title>
        <authorList>
            <person name="Liu Y."/>
        </authorList>
    </citation>
    <scope>NUCLEOTIDE SEQUENCE [LARGE SCALE GENOMIC DNA]</scope>
    <source>
        <strain evidence="2 3">KCTC 32238</strain>
    </source>
</reference>
<dbReference type="SMART" id="SM00228">
    <property type="entry name" value="PDZ"/>
    <property type="match status" value="1"/>
</dbReference>
<dbReference type="InterPro" id="IPR024191">
    <property type="entry name" value="Peptidase_M61"/>
</dbReference>
<dbReference type="Pfam" id="PF05299">
    <property type="entry name" value="Peptidase_M61"/>
    <property type="match status" value="1"/>
</dbReference>
<dbReference type="InterPro" id="IPR036034">
    <property type="entry name" value="PDZ_sf"/>
</dbReference>
<dbReference type="InterPro" id="IPR001478">
    <property type="entry name" value="PDZ"/>
</dbReference>
<dbReference type="InterPro" id="IPR041489">
    <property type="entry name" value="PDZ_6"/>
</dbReference>
<sequence>MISYRIEVASATEHRFAVTLTVPAPDTQTWLTLPVWIPGSYLVREFGRHLSRLSARQGAREVSLTQVDKSTWVAECSGKAALTLSYEVYAFDASVRTAYLDDRRGFFNPTSLCLSVMGREQQPHQVEIARLPKGWDVATGMTATGKLRWQSADYDELIDHPFELGAFWRGEFVANGVPHEFVVAGAWPSFDGERLLADTQKICATQISFWHGRKKPPFGRYVFMLYATEDGYGGLEHRASTALIANRRDLPRQGQTGLNDGYVKLLGLISHEYFHTWNVKRLKPAEFVPYDLSQENYTELLWFFEGFTSYYDDLLLLRSGLIDAPRYLKLMAQTWNGVRSTPGRHVQSVAESSFDAWVKYYRIDENTPNATISYYTKGALIALLLDLRLRQAGRGSLDELMRGLWTRCHGGAVTEVDILAEVDALAGAELAQEVQAWVHGRGDLPLEAALKAAGVQVGREASGFSASLGLKLTETALGGVHVKSVLSGGAAAAAGVSAGDELLAVNGWRVRRLDDAAQWLQAGQAFELTLARQQRLATVQVQRGGDAALTENLTLSLDASPGAAAKALRQAWLKA</sequence>
<evidence type="ECO:0000313" key="2">
    <source>
        <dbReference type="EMBL" id="MBQ0937151.1"/>
    </source>
</evidence>
<feature type="domain" description="PDZ" evidence="1">
    <location>
        <begin position="454"/>
        <end position="507"/>
    </location>
</feature>
<dbReference type="Pfam" id="PF17820">
    <property type="entry name" value="PDZ_6"/>
    <property type="match status" value="1"/>
</dbReference>
<dbReference type="InterPro" id="IPR007963">
    <property type="entry name" value="Peptidase_M61_catalytic"/>
</dbReference>
<comment type="caution">
    <text evidence="2">The sequence shown here is derived from an EMBL/GenBank/DDBJ whole genome shotgun (WGS) entry which is preliminary data.</text>
</comment>
<keyword evidence="3" id="KW-1185">Reference proteome</keyword>
<gene>
    <name evidence="2" type="ORF">KAK11_17630</name>
</gene>
<dbReference type="Gene3D" id="2.30.42.10">
    <property type="match status" value="1"/>
</dbReference>
<protein>
    <submittedName>
        <fullName evidence="2">M61 family metallopeptidase</fullName>
    </submittedName>
</protein>
<dbReference type="PROSITE" id="PS50106">
    <property type="entry name" value="PDZ"/>
    <property type="match status" value="1"/>
</dbReference>
<dbReference type="InterPro" id="IPR027268">
    <property type="entry name" value="Peptidase_M4/M1_CTD_sf"/>
</dbReference>
<dbReference type="SUPFAM" id="SSF55486">
    <property type="entry name" value="Metalloproteases ('zincins'), catalytic domain"/>
    <property type="match status" value="1"/>
</dbReference>
<dbReference type="PIRSF" id="PIRSF016493">
    <property type="entry name" value="Glycyl_aminpptds"/>
    <property type="match status" value="1"/>
</dbReference>
<name>A0ABS5E148_9BURK</name>
<dbReference type="RefSeq" id="WP_210810606.1">
    <property type="nucleotide sequence ID" value="NZ_JAGQDG010000007.1"/>
</dbReference>
<organism evidence="2 3">
    <name type="scientific">Ideonella paludis</name>
    <dbReference type="NCBI Taxonomy" id="1233411"/>
    <lineage>
        <taxon>Bacteria</taxon>
        <taxon>Pseudomonadati</taxon>
        <taxon>Pseudomonadota</taxon>
        <taxon>Betaproteobacteria</taxon>
        <taxon>Burkholderiales</taxon>
        <taxon>Sphaerotilaceae</taxon>
        <taxon>Ideonella</taxon>
    </lineage>
</organism>
<dbReference type="EMBL" id="JAGQDG010000007">
    <property type="protein sequence ID" value="MBQ0937151.1"/>
    <property type="molecule type" value="Genomic_DNA"/>
</dbReference>
<evidence type="ECO:0000313" key="3">
    <source>
        <dbReference type="Proteomes" id="UP000672097"/>
    </source>
</evidence>
<dbReference type="SUPFAM" id="SSF50156">
    <property type="entry name" value="PDZ domain-like"/>
    <property type="match status" value="1"/>
</dbReference>
<dbReference type="Proteomes" id="UP000672097">
    <property type="component" value="Unassembled WGS sequence"/>
</dbReference>
<dbReference type="Gene3D" id="2.60.40.3650">
    <property type="match status" value="1"/>
</dbReference>